<protein>
    <recommendedName>
        <fullName evidence="1">Histone H2A C-terminal domain-containing protein</fullName>
    </recommendedName>
</protein>
<dbReference type="HOGENOM" id="CLU_062828_3_0_1"/>
<reference evidence="2 3" key="1">
    <citation type="submission" date="2014-04" db="EMBL/GenBank/DDBJ databases">
        <title>Evolutionary Origins and Diversification of the Mycorrhizal Mutualists.</title>
        <authorList>
            <consortium name="DOE Joint Genome Institute"/>
            <consortium name="Mycorrhizal Genomics Consortium"/>
            <person name="Kohler A."/>
            <person name="Kuo A."/>
            <person name="Nagy L.G."/>
            <person name="Floudas D."/>
            <person name="Copeland A."/>
            <person name="Barry K.W."/>
            <person name="Cichocki N."/>
            <person name="Veneault-Fourrey C."/>
            <person name="LaButti K."/>
            <person name="Lindquist E.A."/>
            <person name="Lipzen A."/>
            <person name="Lundell T."/>
            <person name="Morin E."/>
            <person name="Murat C."/>
            <person name="Riley R."/>
            <person name="Ohm R."/>
            <person name="Sun H."/>
            <person name="Tunlid A."/>
            <person name="Henrissat B."/>
            <person name="Grigoriev I.V."/>
            <person name="Hibbett D.S."/>
            <person name="Martin F."/>
        </authorList>
    </citation>
    <scope>NUCLEOTIDE SEQUENCE [LARGE SCALE GENOMIC DNA]</scope>
    <source>
        <strain evidence="2 3">MD-312</strain>
    </source>
</reference>
<keyword evidence="3" id="KW-1185">Reference proteome</keyword>
<accession>A0A0C9VUZ5</accession>
<dbReference type="GO" id="GO:0046982">
    <property type="term" value="F:protein heterodimerization activity"/>
    <property type="evidence" value="ECO:0007669"/>
    <property type="project" value="InterPro"/>
</dbReference>
<dbReference type="PANTHER" id="PTHR23430">
    <property type="entry name" value="HISTONE H2A"/>
    <property type="match status" value="1"/>
</dbReference>
<dbReference type="InterPro" id="IPR009072">
    <property type="entry name" value="Histone-fold"/>
</dbReference>
<evidence type="ECO:0000313" key="2">
    <source>
        <dbReference type="EMBL" id="KIJ61900.1"/>
    </source>
</evidence>
<dbReference type="OrthoDB" id="9421954at2759"/>
<dbReference type="InterPro" id="IPR002119">
    <property type="entry name" value="Histone_H2A"/>
</dbReference>
<dbReference type="Gene3D" id="1.10.20.10">
    <property type="entry name" value="Histone, subunit A"/>
    <property type="match status" value="1"/>
</dbReference>
<dbReference type="AlphaFoldDB" id="A0A0C9VUZ5"/>
<gene>
    <name evidence="2" type="ORF">HYDPIDRAFT_30967</name>
</gene>
<dbReference type="GO" id="GO:0000786">
    <property type="term" value="C:nucleosome"/>
    <property type="evidence" value="ECO:0007669"/>
    <property type="project" value="InterPro"/>
</dbReference>
<dbReference type="SUPFAM" id="SSF47113">
    <property type="entry name" value="Histone-fold"/>
    <property type="match status" value="2"/>
</dbReference>
<dbReference type="InterPro" id="IPR032454">
    <property type="entry name" value="Histone_H2A_C"/>
</dbReference>
<dbReference type="CDD" id="cd00074">
    <property type="entry name" value="HFD_H2A"/>
    <property type="match status" value="1"/>
</dbReference>
<dbReference type="EMBL" id="KN839859">
    <property type="protein sequence ID" value="KIJ61900.1"/>
    <property type="molecule type" value="Genomic_DNA"/>
</dbReference>
<dbReference type="Pfam" id="PF16211">
    <property type="entry name" value="Histone_H2A_C"/>
    <property type="match status" value="1"/>
</dbReference>
<feature type="domain" description="Histone H2A C-terminal" evidence="1">
    <location>
        <begin position="111"/>
        <end position="142"/>
    </location>
</feature>
<organism evidence="2 3">
    <name type="scientific">Hydnomerulius pinastri MD-312</name>
    <dbReference type="NCBI Taxonomy" id="994086"/>
    <lineage>
        <taxon>Eukaryota</taxon>
        <taxon>Fungi</taxon>
        <taxon>Dikarya</taxon>
        <taxon>Basidiomycota</taxon>
        <taxon>Agaricomycotina</taxon>
        <taxon>Agaricomycetes</taxon>
        <taxon>Agaricomycetidae</taxon>
        <taxon>Boletales</taxon>
        <taxon>Boletales incertae sedis</taxon>
        <taxon>Leucogyrophana</taxon>
    </lineage>
</organism>
<name>A0A0C9VUZ5_9AGAM</name>
<sequence length="152" mass="16727">MASKAGKSSGAEGKSQLRSAKAGFQFPVGRVHRLLKKGNYAQRVGADAPGMCHYRALSPHLMLMMISLSRCGFGYIFSAEILELAGNAPRDNKKQRIIPRHLQFAVRNDQELSQLLGDVVISQGGVVPFIKPELLPNSLKTSKYWAQQTMLT</sequence>
<dbReference type="GO" id="GO:0003677">
    <property type="term" value="F:DNA binding"/>
    <property type="evidence" value="ECO:0007669"/>
    <property type="project" value="InterPro"/>
</dbReference>
<dbReference type="GO" id="GO:0030527">
    <property type="term" value="F:structural constituent of chromatin"/>
    <property type="evidence" value="ECO:0007669"/>
    <property type="project" value="InterPro"/>
</dbReference>
<evidence type="ECO:0000259" key="1">
    <source>
        <dbReference type="Pfam" id="PF16211"/>
    </source>
</evidence>
<dbReference type="Proteomes" id="UP000053820">
    <property type="component" value="Unassembled WGS sequence"/>
</dbReference>
<dbReference type="SMART" id="SM00414">
    <property type="entry name" value="H2A"/>
    <property type="match status" value="1"/>
</dbReference>
<evidence type="ECO:0000313" key="3">
    <source>
        <dbReference type="Proteomes" id="UP000053820"/>
    </source>
</evidence>
<proteinExistence type="predicted"/>